<dbReference type="PANTHER" id="PTHR45726:SF3">
    <property type="entry name" value="LEUKOTRIENE A-4 HYDROLASE"/>
    <property type="match status" value="1"/>
</dbReference>
<dbReference type="AlphaFoldDB" id="A0A6M4IL98"/>
<dbReference type="InterPro" id="IPR006311">
    <property type="entry name" value="TAT_signal"/>
</dbReference>
<feature type="chain" id="PRO_5027043253" evidence="3">
    <location>
        <begin position="39"/>
        <end position="682"/>
    </location>
</feature>
<feature type="signal peptide" evidence="3">
    <location>
        <begin position="1"/>
        <end position="38"/>
    </location>
</feature>
<feature type="binding site" evidence="2">
    <location>
        <position position="455"/>
    </location>
    <ligand>
        <name>Zn(2+)</name>
        <dbReference type="ChEBI" id="CHEBI:29105"/>
        <note>catalytic</note>
    </ligand>
</feature>
<feature type="binding site" evidence="2">
    <location>
        <position position="436"/>
    </location>
    <ligand>
        <name>Zn(2+)</name>
        <dbReference type="ChEBI" id="CHEBI:29105"/>
        <note>catalytic</note>
    </ligand>
</feature>
<dbReference type="RefSeq" id="WP_171223733.1">
    <property type="nucleotide sequence ID" value="NZ_CP053085.1"/>
</dbReference>
<proteinExistence type="predicted"/>
<gene>
    <name evidence="5" type="ORF">HKW67_01605</name>
</gene>
<dbReference type="InterPro" id="IPR014782">
    <property type="entry name" value="Peptidase_M1_dom"/>
</dbReference>
<reference evidence="5 6" key="1">
    <citation type="submission" date="2020-05" db="EMBL/GenBank/DDBJ databases">
        <title>Complete genome sequence of Gemmatimonas greenlandica TET16.</title>
        <authorList>
            <person name="Zeng Y."/>
        </authorList>
    </citation>
    <scope>NUCLEOTIDE SEQUENCE [LARGE SCALE GENOMIC DNA]</scope>
    <source>
        <strain evidence="5 6">TET16</strain>
    </source>
</reference>
<dbReference type="InterPro" id="IPR034015">
    <property type="entry name" value="M1_LTA4H"/>
</dbReference>
<feature type="active site" description="Proton donor" evidence="1">
    <location>
        <position position="516"/>
    </location>
</feature>
<dbReference type="PROSITE" id="PS51318">
    <property type="entry name" value="TAT"/>
    <property type="match status" value="1"/>
</dbReference>
<evidence type="ECO:0000256" key="3">
    <source>
        <dbReference type="SAM" id="SignalP"/>
    </source>
</evidence>
<dbReference type="SUPFAM" id="SSF55486">
    <property type="entry name" value="Metalloproteases ('zincins'), catalytic domain"/>
    <property type="match status" value="1"/>
</dbReference>
<evidence type="ECO:0000256" key="1">
    <source>
        <dbReference type="PIRSR" id="PIRSR634015-1"/>
    </source>
</evidence>
<evidence type="ECO:0000256" key="2">
    <source>
        <dbReference type="PIRSR" id="PIRSR634015-3"/>
    </source>
</evidence>
<feature type="binding site" evidence="2">
    <location>
        <position position="432"/>
    </location>
    <ligand>
        <name>Zn(2+)</name>
        <dbReference type="ChEBI" id="CHEBI:29105"/>
        <note>catalytic</note>
    </ligand>
</feature>
<sequence length="682" mass="76887">MSTCPVPQPRGTMARRLLPRGAAALATRLAAATLVATAAAAVASAQSAPAGTARPRAVSDTSVFAPLVLPTPNESRSGSGAPGAKYWQNRADYTLAATLDTAAKLVKGELTLRYTNRSPDTLRFMWLQVEQNAFRSRSLNSYIFPEESRFGARGFEGGYTFSKLDQLVASAKGGAPKRSPLARRMNETMMKVDFAEPLAPGRTAVLDMAWTFPVPEHGADRMGRDGALYEIAQWFPRAAVYDDVRGWNIEPYLGQGEFYLDYGDYNLAITVPSGYIVAATGALQNAREVLTPTQIARHAVAAKSDTVIRLITADELANGSARLRTTGMMTWRFSAKNVRDAVWAASPDFQWDASSWKGIMAYAYYRPSAAVNWHDAADQSRMSIIEYSERWFQYPWPHISAVEGPISGMEYPMIAMENISNDIYDLYNVITHEIGHMWFPMIVGSNERSYMWQDEGFNTFINTFSEGRRYPERGDQLARAAEERRMVEQYMVQGVDKPVDINPDRINPALLGEAAYVKPSVGLQLLRQEILGPEAFDDAFRTYIARWAYKHPTPADFFRTMEDVSGRRLDWFWRQWFVENARFDQSVDSVVTRTKGDTTFVGVLYGNRERGVLPVRARFTFSDGTTQDYVYPAEVWSTNSRQYVREYAFVRKQLVHLELDPEQRLLDVDRKNNSWGTKRITP</sequence>
<organism evidence="5 6">
    <name type="scientific">Gemmatimonas groenlandica</name>
    <dbReference type="NCBI Taxonomy" id="2732249"/>
    <lineage>
        <taxon>Bacteria</taxon>
        <taxon>Pseudomonadati</taxon>
        <taxon>Gemmatimonadota</taxon>
        <taxon>Gemmatimonadia</taxon>
        <taxon>Gemmatimonadales</taxon>
        <taxon>Gemmatimonadaceae</taxon>
        <taxon>Gemmatimonas</taxon>
    </lineage>
</organism>
<dbReference type="KEGG" id="ggr:HKW67_01605"/>
<feature type="active site" description="Proton acceptor" evidence="1">
    <location>
        <position position="433"/>
    </location>
</feature>
<dbReference type="GO" id="GO:0008270">
    <property type="term" value="F:zinc ion binding"/>
    <property type="evidence" value="ECO:0007669"/>
    <property type="project" value="InterPro"/>
</dbReference>
<dbReference type="GO" id="GO:0008237">
    <property type="term" value="F:metallopeptidase activity"/>
    <property type="evidence" value="ECO:0007669"/>
    <property type="project" value="InterPro"/>
</dbReference>
<evidence type="ECO:0000313" key="5">
    <source>
        <dbReference type="EMBL" id="QJR34307.1"/>
    </source>
</evidence>
<feature type="domain" description="Peptidase M1 membrane alanine aminopeptidase" evidence="4">
    <location>
        <begin position="420"/>
        <end position="576"/>
    </location>
</feature>
<dbReference type="PANTHER" id="PTHR45726">
    <property type="entry name" value="LEUKOTRIENE A-4 HYDROLASE"/>
    <property type="match status" value="1"/>
</dbReference>
<evidence type="ECO:0000259" key="4">
    <source>
        <dbReference type="Pfam" id="PF01433"/>
    </source>
</evidence>
<dbReference type="Proteomes" id="UP000500938">
    <property type="component" value="Chromosome"/>
</dbReference>
<dbReference type="EMBL" id="CP053085">
    <property type="protein sequence ID" value="QJR34307.1"/>
    <property type="molecule type" value="Genomic_DNA"/>
</dbReference>
<keyword evidence="2" id="KW-0862">Zinc</keyword>
<dbReference type="Gene3D" id="1.10.390.10">
    <property type="entry name" value="Neutral Protease Domain 2"/>
    <property type="match status" value="1"/>
</dbReference>
<dbReference type="CDD" id="cd09604">
    <property type="entry name" value="M1_APN_like"/>
    <property type="match status" value="1"/>
</dbReference>
<dbReference type="Pfam" id="PF01433">
    <property type="entry name" value="Peptidase_M1"/>
    <property type="match status" value="1"/>
</dbReference>
<protein>
    <submittedName>
        <fullName evidence="5">M1 family metallopeptidase</fullName>
    </submittedName>
</protein>
<evidence type="ECO:0000313" key="6">
    <source>
        <dbReference type="Proteomes" id="UP000500938"/>
    </source>
</evidence>
<accession>A0A6M4IL98</accession>
<dbReference type="InterPro" id="IPR027268">
    <property type="entry name" value="Peptidase_M4/M1_CTD_sf"/>
</dbReference>
<comment type="cofactor">
    <cofactor evidence="2">
        <name>Zn(2+)</name>
        <dbReference type="ChEBI" id="CHEBI:29105"/>
    </cofactor>
    <text evidence="2">Binds 1 zinc ion per subunit.</text>
</comment>
<keyword evidence="3" id="KW-0732">Signal</keyword>
<keyword evidence="2" id="KW-0479">Metal-binding</keyword>
<keyword evidence="6" id="KW-1185">Reference proteome</keyword>
<name>A0A6M4IL98_9BACT</name>